<evidence type="ECO:0000259" key="1">
    <source>
        <dbReference type="Pfam" id="PF13191"/>
    </source>
</evidence>
<dbReference type="PANTHER" id="PTHR34301">
    <property type="entry name" value="DNA-BINDING PROTEIN-RELATED"/>
    <property type="match status" value="1"/>
</dbReference>
<proteinExistence type="predicted"/>
<gene>
    <name evidence="2" type="ORF">CWATWH0005_4002</name>
</gene>
<dbReference type="InterPro" id="IPR041664">
    <property type="entry name" value="AAA_16"/>
</dbReference>
<accession>T2IZW2</accession>
<organism evidence="2 3">
    <name type="scientific">Crocosphaera watsonii WH 0005</name>
    <dbReference type="NCBI Taxonomy" id="423472"/>
    <lineage>
        <taxon>Bacteria</taxon>
        <taxon>Bacillati</taxon>
        <taxon>Cyanobacteriota</taxon>
        <taxon>Cyanophyceae</taxon>
        <taxon>Oscillatoriophycideae</taxon>
        <taxon>Chroococcales</taxon>
        <taxon>Aphanothecaceae</taxon>
        <taxon>Crocosphaera</taxon>
    </lineage>
</organism>
<name>T2IZW2_CROWT</name>
<dbReference type="PANTHER" id="PTHR34301:SF8">
    <property type="entry name" value="ATPASE DOMAIN-CONTAINING PROTEIN"/>
    <property type="match status" value="1"/>
</dbReference>
<dbReference type="GO" id="GO:0003677">
    <property type="term" value="F:DNA binding"/>
    <property type="evidence" value="ECO:0007669"/>
    <property type="project" value="UniProtKB-KW"/>
</dbReference>
<reference evidence="2 3" key="2">
    <citation type="submission" date="2013-09" db="EMBL/GenBank/DDBJ databases">
        <title>Whole genome comparison of six Crocosphaera watsonii strains with differing phenotypes.</title>
        <authorList>
            <person name="Bench S.R."/>
            <person name="Heller P."/>
            <person name="Frank I."/>
            <person name="Arciniega M."/>
            <person name="Shilova I.N."/>
            <person name="Zehr J.P."/>
        </authorList>
    </citation>
    <scope>NUCLEOTIDE SEQUENCE [LARGE SCALE GENOMIC DNA]</scope>
    <source>
        <strain evidence="2 3">WH 0005</strain>
    </source>
</reference>
<evidence type="ECO:0000313" key="2">
    <source>
        <dbReference type="EMBL" id="CCQ59181.1"/>
    </source>
</evidence>
<protein>
    <submittedName>
        <fullName evidence="2">Putative DNA-binding protein</fullName>
    </submittedName>
</protein>
<evidence type="ECO:0000313" key="3">
    <source>
        <dbReference type="Proteomes" id="UP000017981"/>
    </source>
</evidence>
<dbReference type="SUPFAM" id="SSF52540">
    <property type="entry name" value="P-loop containing nucleoside triphosphate hydrolases"/>
    <property type="match status" value="1"/>
</dbReference>
<dbReference type="Proteomes" id="UP000017981">
    <property type="component" value="Unassembled WGS sequence"/>
</dbReference>
<dbReference type="InterPro" id="IPR027417">
    <property type="entry name" value="P-loop_NTPase"/>
</dbReference>
<dbReference type="Pfam" id="PF13191">
    <property type="entry name" value="AAA_16"/>
    <property type="match status" value="1"/>
</dbReference>
<dbReference type="Gene3D" id="3.40.50.300">
    <property type="entry name" value="P-loop containing nucleotide triphosphate hydrolases"/>
    <property type="match status" value="1"/>
</dbReference>
<reference evidence="2 3" key="1">
    <citation type="submission" date="2013-01" db="EMBL/GenBank/DDBJ databases">
        <authorList>
            <person name="Bench S."/>
        </authorList>
    </citation>
    <scope>NUCLEOTIDE SEQUENCE [LARGE SCALE GENOMIC DNA]</scope>
    <source>
        <strain evidence="2 3">WH 0005</strain>
    </source>
</reference>
<comment type="caution">
    <text evidence="2">The sequence shown here is derived from an EMBL/GenBank/DDBJ whole genome shotgun (WGS) entry which is preliminary data.</text>
</comment>
<sequence>MEREMIDNMASHSANDEINKKIDQAFTPRTPIETRQFFAGRMEQIKKIQSSFDEKGCQIMIYGDRGVGKTSLANIVKEIYTNNNYNVVCTKVNCDPTETFDSIWRKTFKQVNFYYQVKNKQNIGFISNSSEVDTEEKISNISIDKLLKLDKELTTTDVLDTLSEYFTKQKFLFIFDEFDQIQNSEIKEKFTYLMKNISDYGTDITLMIVGIAENIEELIESHQSVERCLKQINLPRMSEKEIEQIISTGLSYIGMTMDQNLKSKI</sequence>
<feature type="domain" description="Orc1-like AAA ATPase" evidence="1">
    <location>
        <begin position="38"/>
        <end position="193"/>
    </location>
</feature>
<dbReference type="EMBL" id="CAQL01001183">
    <property type="protein sequence ID" value="CCQ59181.1"/>
    <property type="molecule type" value="Genomic_DNA"/>
</dbReference>
<dbReference type="AlphaFoldDB" id="T2IZW2"/>
<keyword evidence="2" id="KW-0238">DNA-binding</keyword>